<keyword evidence="1" id="KW-0472">Membrane</keyword>
<evidence type="ECO:0000313" key="3">
    <source>
        <dbReference type="Proteomes" id="UP000811246"/>
    </source>
</evidence>
<dbReference type="Proteomes" id="UP000811246">
    <property type="component" value="Chromosome 10"/>
</dbReference>
<accession>A0A922DY73</accession>
<gene>
    <name evidence="2" type="ORF">I3842_10G149900</name>
</gene>
<protein>
    <submittedName>
        <fullName evidence="2">Uncharacterized protein</fullName>
    </submittedName>
</protein>
<dbReference type="EMBL" id="CM031834">
    <property type="protein sequence ID" value="KAG6693118.1"/>
    <property type="molecule type" value="Genomic_DNA"/>
</dbReference>
<reference evidence="2" key="1">
    <citation type="submission" date="2021-01" db="EMBL/GenBank/DDBJ databases">
        <authorList>
            <person name="Lovell J.T."/>
            <person name="Bentley N."/>
            <person name="Bhattarai G."/>
            <person name="Jenkins J.W."/>
            <person name="Sreedasyam A."/>
            <person name="Alarcon Y."/>
            <person name="Bock C."/>
            <person name="Boston L."/>
            <person name="Carlson J."/>
            <person name="Cervantes K."/>
            <person name="Clermont K."/>
            <person name="Krom N."/>
            <person name="Kubenka K."/>
            <person name="Mamidi S."/>
            <person name="Mattison C."/>
            <person name="Monteros M."/>
            <person name="Pisani C."/>
            <person name="Plott C."/>
            <person name="Rajasekar S."/>
            <person name="Rhein H.S."/>
            <person name="Rohla C."/>
            <person name="Song M."/>
            <person name="Hilaire R.S."/>
            <person name="Shu S."/>
            <person name="Wells L."/>
            <person name="Wang X."/>
            <person name="Webber J."/>
            <person name="Heerema R.J."/>
            <person name="Klein P."/>
            <person name="Conner P."/>
            <person name="Grauke L."/>
            <person name="Grimwood J."/>
            <person name="Schmutz J."/>
            <person name="Randall J.J."/>
        </authorList>
    </citation>
    <scope>NUCLEOTIDE SEQUENCE</scope>
    <source>
        <tissue evidence="2">Leaf</tissue>
    </source>
</reference>
<proteinExistence type="predicted"/>
<organism evidence="2 3">
    <name type="scientific">Carya illinoinensis</name>
    <name type="common">Pecan</name>
    <dbReference type="NCBI Taxonomy" id="32201"/>
    <lineage>
        <taxon>Eukaryota</taxon>
        <taxon>Viridiplantae</taxon>
        <taxon>Streptophyta</taxon>
        <taxon>Embryophyta</taxon>
        <taxon>Tracheophyta</taxon>
        <taxon>Spermatophyta</taxon>
        <taxon>Magnoliopsida</taxon>
        <taxon>eudicotyledons</taxon>
        <taxon>Gunneridae</taxon>
        <taxon>Pentapetalae</taxon>
        <taxon>rosids</taxon>
        <taxon>fabids</taxon>
        <taxon>Fagales</taxon>
        <taxon>Juglandaceae</taxon>
        <taxon>Carya</taxon>
    </lineage>
</organism>
<feature type="transmembrane region" description="Helical" evidence="1">
    <location>
        <begin position="79"/>
        <end position="105"/>
    </location>
</feature>
<comment type="caution">
    <text evidence="2">The sequence shown here is derived from an EMBL/GenBank/DDBJ whole genome shotgun (WGS) entry which is preliminary data.</text>
</comment>
<keyword evidence="1" id="KW-0812">Transmembrane</keyword>
<name>A0A922DY73_CARIL</name>
<evidence type="ECO:0000256" key="1">
    <source>
        <dbReference type="SAM" id="Phobius"/>
    </source>
</evidence>
<dbReference type="AlphaFoldDB" id="A0A922DY73"/>
<keyword evidence="1" id="KW-1133">Transmembrane helix</keyword>
<evidence type="ECO:0000313" key="2">
    <source>
        <dbReference type="EMBL" id="KAG6693118.1"/>
    </source>
</evidence>
<sequence length="129" mass="15011">MEGKLESPKAIWCSIVFWLRQFFPSGKNSDVVAGTNKLLLAELNISLRNPTVRQPQIVNWRRPRQVWVKLNVDGSPRSYGGVVFCGMMKGGCWLCSLLNLVLVLIMKWNLKRLFLDCYFVMRWGFCRLR</sequence>